<accession>A0A2P5DY04</accession>
<reference evidence="2" key="1">
    <citation type="submission" date="2016-06" db="EMBL/GenBank/DDBJ databases">
        <title>Parallel loss of symbiosis genes in relatives of nitrogen-fixing non-legume Parasponia.</title>
        <authorList>
            <person name="Van Velzen R."/>
            <person name="Holmer R."/>
            <person name="Bu F."/>
            <person name="Rutten L."/>
            <person name="Van Zeijl A."/>
            <person name="Liu W."/>
            <person name="Santuari L."/>
            <person name="Cao Q."/>
            <person name="Sharma T."/>
            <person name="Shen D."/>
            <person name="Roswanjaya Y."/>
            <person name="Wardhani T."/>
            <person name="Kalhor M.S."/>
            <person name="Jansen J."/>
            <person name="Van den Hoogen J."/>
            <person name="Gungor B."/>
            <person name="Hartog M."/>
            <person name="Hontelez J."/>
            <person name="Verver J."/>
            <person name="Yang W.-C."/>
            <person name="Schijlen E."/>
            <person name="Repin R."/>
            <person name="Schilthuizen M."/>
            <person name="Schranz E."/>
            <person name="Heidstra R."/>
            <person name="Miyata K."/>
            <person name="Fedorova E."/>
            <person name="Kohlen W."/>
            <person name="Bisseling T."/>
            <person name="Smit S."/>
            <person name="Geurts R."/>
        </authorList>
    </citation>
    <scope>NUCLEOTIDE SEQUENCE [LARGE SCALE GENOMIC DNA]</scope>
    <source>
        <strain evidence="2">cv. WU1-14</strain>
    </source>
</reference>
<protein>
    <submittedName>
        <fullName evidence="1">Uncharacterized protein</fullName>
    </submittedName>
</protein>
<dbReference type="AlphaFoldDB" id="A0A2P5DY04"/>
<proteinExistence type="predicted"/>
<keyword evidence="2" id="KW-1185">Reference proteome</keyword>
<evidence type="ECO:0000313" key="2">
    <source>
        <dbReference type="Proteomes" id="UP000237105"/>
    </source>
</evidence>
<organism evidence="1 2">
    <name type="scientific">Parasponia andersonii</name>
    <name type="common">Sponia andersonii</name>
    <dbReference type="NCBI Taxonomy" id="3476"/>
    <lineage>
        <taxon>Eukaryota</taxon>
        <taxon>Viridiplantae</taxon>
        <taxon>Streptophyta</taxon>
        <taxon>Embryophyta</taxon>
        <taxon>Tracheophyta</taxon>
        <taxon>Spermatophyta</taxon>
        <taxon>Magnoliopsida</taxon>
        <taxon>eudicotyledons</taxon>
        <taxon>Gunneridae</taxon>
        <taxon>Pentapetalae</taxon>
        <taxon>rosids</taxon>
        <taxon>fabids</taxon>
        <taxon>Rosales</taxon>
        <taxon>Cannabaceae</taxon>
        <taxon>Parasponia</taxon>
    </lineage>
</organism>
<evidence type="ECO:0000313" key="1">
    <source>
        <dbReference type="EMBL" id="PON78178.1"/>
    </source>
</evidence>
<name>A0A2P5DY04_PARAD</name>
<dbReference type="Proteomes" id="UP000237105">
    <property type="component" value="Unassembled WGS sequence"/>
</dbReference>
<comment type="caution">
    <text evidence="1">The sequence shown here is derived from an EMBL/GenBank/DDBJ whole genome shotgun (WGS) entry which is preliminary data.</text>
</comment>
<gene>
    <name evidence="1" type="ORF">PanWU01x14_021600</name>
</gene>
<sequence length="237" mass="26062">MELATFSLSAGAVRSVAEWCAHSACHTPSCLGGAPVFRAYVHHVHYTRPLFHFRPVPMELGHGRPAAHLGQSWPRSVDHVPRLSRPLAEAGAKAFHDSPVVATPTWPCLCFFRPLVRTPVPVSEYLSRMSMRVDSVRMPCLGYAHVLLARAHHAHAVLMKLSVGRTHVTLYHVCLSVPPTLCVRPAHLPCMLGITPAMHFLAANKSCHAFFLRHDCESARASLHTGPIRVYKGLTVG</sequence>
<dbReference type="EMBL" id="JXTB01000010">
    <property type="protein sequence ID" value="PON78178.1"/>
    <property type="molecule type" value="Genomic_DNA"/>
</dbReference>